<accession>A0A6N4W758</accession>
<feature type="transmembrane region" description="Helical" evidence="2">
    <location>
        <begin position="178"/>
        <end position="197"/>
    </location>
</feature>
<name>A0A6N4W758_9MYCO</name>
<feature type="transmembrane region" description="Helical" evidence="2">
    <location>
        <begin position="61"/>
        <end position="81"/>
    </location>
</feature>
<feature type="domain" description="EamA" evidence="3">
    <location>
        <begin position="9"/>
        <end position="133"/>
    </location>
</feature>
<feature type="transmembrane region" description="Helical" evidence="2">
    <location>
        <begin position="31"/>
        <end position="49"/>
    </location>
</feature>
<keyword evidence="2" id="KW-0812">Transmembrane</keyword>
<dbReference type="PANTHER" id="PTHR22911">
    <property type="entry name" value="ACYL-MALONYL CONDENSING ENZYME-RELATED"/>
    <property type="match status" value="1"/>
</dbReference>
<feature type="transmembrane region" description="Helical" evidence="2">
    <location>
        <begin position="264"/>
        <end position="281"/>
    </location>
</feature>
<evidence type="ECO:0000313" key="5">
    <source>
        <dbReference type="Proteomes" id="UP000467249"/>
    </source>
</evidence>
<feature type="transmembrane region" description="Helical" evidence="2">
    <location>
        <begin position="209"/>
        <end position="228"/>
    </location>
</feature>
<evidence type="ECO:0000259" key="3">
    <source>
        <dbReference type="Pfam" id="PF00892"/>
    </source>
</evidence>
<dbReference type="SUPFAM" id="SSF103481">
    <property type="entry name" value="Multidrug resistance efflux transporter EmrE"/>
    <property type="match status" value="2"/>
</dbReference>
<feature type="domain" description="EamA" evidence="3">
    <location>
        <begin position="148"/>
        <end position="281"/>
    </location>
</feature>
<reference evidence="4 5" key="1">
    <citation type="journal article" date="2019" name="Emerg. Microbes Infect.">
        <title>Comprehensive subspecies identification of 175 nontuberculous mycobacteria species based on 7547 genomic profiles.</title>
        <authorList>
            <person name="Matsumoto Y."/>
            <person name="Kinjo T."/>
            <person name="Motooka D."/>
            <person name="Nabeya D."/>
            <person name="Jung N."/>
            <person name="Uechi K."/>
            <person name="Horii T."/>
            <person name="Iida T."/>
            <person name="Fujita J."/>
            <person name="Nakamura S."/>
        </authorList>
    </citation>
    <scope>NUCLEOTIDE SEQUENCE [LARGE SCALE GENOMIC DNA]</scope>
    <source>
        <strain evidence="4 5">JCM 30275</strain>
    </source>
</reference>
<feature type="transmembrane region" description="Helical" evidence="2">
    <location>
        <begin position="7"/>
        <end position="25"/>
    </location>
</feature>
<dbReference type="Proteomes" id="UP000467249">
    <property type="component" value="Chromosome"/>
</dbReference>
<feature type="transmembrane region" description="Helical" evidence="2">
    <location>
        <begin position="240"/>
        <end position="258"/>
    </location>
</feature>
<keyword evidence="2" id="KW-0472">Membrane</keyword>
<keyword evidence="5" id="KW-1185">Reference proteome</keyword>
<dbReference type="Pfam" id="PF00892">
    <property type="entry name" value="EamA"/>
    <property type="match status" value="2"/>
</dbReference>
<dbReference type="KEGG" id="many:MANY_16950"/>
<dbReference type="GO" id="GO:0016020">
    <property type="term" value="C:membrane"/>
    <property type="evidence" value="ECO:0007669"/>
    <property type="project" value="InterPro"/>
</dbReference>
<comment type="similarity">
    <text evidence="1">Belongs to the EamA transporter family.</text>
</comment>
<sequence length="290" mass="29697">MPDPRVGLAVGALCISMSAVLLNLANTSSATATVGRCVLALPIMAILAVREKRTRERLSGPAMLSALACGLLFAGDMLWWTQAIFEIGAGLSTVLVNTQVVIVPLLAWLIDGEKVRRRFLLALPVVIAGVVLTGGVADHGLHGQVFAGTLHGLAAALCYSGFLFLLRRGGKAGQPVQTYAVVLVTAAAVAAGLAPWWGGLDIAPGWASLGWLLLVTLTGQLLGWLLVARLSGKVASETSSVLLLLTPVGALALGMLLLGERPALLQLVGCGLVIAGAYVVVADSGGKAGS</sequence>
<feature type="transmembrane region" description="Helical" evidence="2">
    <location>
        <begin position="119"/>
        <end position="137"/>
    </location>
</feature>
<dbReference type="EMBL" id="AP022620">
    <property type="protein sequence ID" value="BBZ76358.1"/>
    <property type="molecule type" value="Genomic_DNA"/>
</dbReference>
<protein>
    <recommendedName>
        <fullName evidence="3">EamA domain-containing protein</fullName>
    </recommendedName>
</protein>
<evidence type="ECO:0000256" key="2">
    <source>
        <dbReference type="SAM" id="Phobius"/>
    </source>
</evidence>
<gene>
    <name evidence="4" type="ORF">MANY_16950</name>
</gene>
<feature type="transmembrane region" description="Helical" evidence="2">
    <location>
        <begin position="87"/>
        <end position="110"/>
    </location>
</feature>
<dbReference type="RefSeq" id="WP_246224252.1">
    <property type="nucleotide sequence ID" value="NZ_AP022620.1"/>
</dbReference>
<dbReference type="AlphaFoldDB" id="A0A6N4W758"/>
<keyword evidence="2" id="KW-1133">Transmembrane helix</keyword>
<dbReference type="InterPro" id="IPR000620">
    <property type="entry name" value="EamA_dom"/>
</dbReference>
<proteinExistence type="inferred from homology"/>
<organism evidence="4 5">
    <name type="scientific">Mycolicibacterium anyangense</name>
    <dbReference type="NCBI Taxonomy" id="1431246"/>
    <lineage>
        <taxon>Bacteria</taxon>
        <taxon>Bacillati</taxon>
        <taxon>Actinomycetota</taxon>
        <taxon>Actinomycetes</taxon>
        <taxon>Mycobacteriales</taxon>
        <taxon>Mycobacteriaceae</taxon>
        <taxon>Mycolicibacterium</taxon>
    </lineage>
</organism>
<evidence type="ECO:0000256" key="1">
    <source>
        <dbReference type="ARBA" id="ARBA00007362"/>
    </source>
</evidence>
<evidence type="ECO:0000313" key="4">
    <source>
        <dbReference type="EMBL" id="BBZ76358.1"/>
    </source>
</evidence>
<feature type="transmembrane region" description="Helical" evidence="2">
    <location>
        <begin position="143"/>
        <end position="166"/>
    </location>
</feature>
<dbReference type="InterPro" id="IPR037185">
    <property type="entry name" value="EmrE-like"/>
</dbReference>